<keyword evidence="3" id="KW-1185">Reference proteome</keyword>
<sequence length="270" mass="29977">MHSRENGSGNSKAFGALLRFHRERAGLTQEALARRLGFSKSQVAMVERGERPPKGDFATNADEATGAQGALLAVAAELHVNRMPHWFEEYADEEAKAVAISWYENHLVPGLLQTEAYARAVFNCHCPPLDDEEIDARVATRLERQRVFHRKPAPIVSFVLELIALSRPLGGSEVLLEQLHHLLDIARLRNVEVQVMPPDRQTHASLSGPMILLDTDERRQLAYVEGPGGSFFVSEQPSLGDLFARYGILRAQALSPEESTKLIEQVARGI</sequence>
<dbReference type="EMBL" id="BAAABY010000045">
    <property type="protein sequence ID" value="GAA0489349.1"/>
    <property type="molecule type" value="Genomic_DNA"/>
</dbReference>
<evidence type="ECO:0000313" key="2">
    <source>
        <dbReference type="EMBL" id="GAA0489349.1"/>
    </source>
</evidence>
<dbReference type="RefSeq" id="WP_346098750.1">
    <property type="nucleotide sequence ID" value="NZ_BAAABY010000045.1"/>
</dbReference>
<reference evidence="3" key="1">
    <citation type="journal article" date="2019" name="Int. J. Syst. Evol. Microbiol.">
        <title>The Global Catalogue of Microorganisms (GCM) 10K type strain sequencing project: providing services to taxonomists for standard genome sequencing and annotation.</title>
        <authorList>
            <consortium name="The Broad Institute Genomics Platform"/>
            <consortium name="The Broad Institute Genome Sequencing Center for Infectious Disease"/>
            <person name="Wu L."/>
            <person name="Ma J."/>
        </authorList>
    </citation>
    <scope>NUCLEOTIDE SEQUENCE [LARGE SCALE GENOMIC DNA]</scope>
    <source>
        <strain evidence="3">JCM 4805</strain>
    </source>
</reference>
<dbReference type="SUPFAM" id="SSF47413">
    <property type="entry name" value="lambda repressor-like DNA-binding domains"/>
    <property type="match status" value="1"/>
</dbReference>
<dbReference type="SMART" id="SM00530">
    <property type="entry name" value="HTH_XRE"/>
    <property type="match status" value="1"/>
</dbReference>
<evidence type="ECO:0000313" key="3">
    <source>
        <dbReference type="Proteomes" id="UP001500909"/>
    </source>
</evidence>
<dbReference type="InterPro" id="IPR043917">
    <property type="entry name" value="DUF5753"/>
</dbReference>
<dbReference type="Pfam" id="PF13560">
    <property type="entry name" value="HTH_31"/>
    <property type="match status" value="1"/>
</dbReference>
<gene>
    <name evidence="2" type="ORF">GCM10010361_63240</name>
</gene>
<comment type="caution">
    <text evidence="2">The sequence shown here is derived from an EMBL/GenBank/DDBJ whole genome shotgun (WGS) entry which is preliminary data.</text>
</comment>
<dbReference type="CDD" id="cd00093">
    <property type="entry name" value="HTH_XRE"/>
    <property type="match status" value="1"/>
</dbReference>
<protein>
    <submittedName>
        <fullName evidence="2">Helix-turn-helix transcriptional regulator</fullName>
    </submittedName>
</protein>
<dbReference type="Gene3D" id="1.10.260.40">
    <property type="entry name" value="lambda repressor-like DNA-binding domains"/>
    <property type="match status" value="1"/>
</dbReference>
<dbReference type="Proteomes" id="UP001500909">
    <property type="component" value="Unassembled WGS sequence"/>
</dbReference>
<dbReference type="InterPro" id="IPR010982">
    <property type="entry name" value="Lambda_DNA-bd_dom_sf"/>
</dbReference>
<dbReference type="Pfam" id="PF19054">
    <property type="entry name" value="DUF5753"/>
    <property type="match status" value="1"/>
</dbReference>
<organism evidence="2 3">
    <name type="scientific">Streptomyces olivaceiscleroticus</name>
    <dbReference type="NCBI Taxonomy" id="68245"/>
    <lineage>
        <taxon>Bacteria</taxon>
        <taxon>Bacillati</taxon>
        <taxon>Actinomycetota</taxon>
        <taxon>Actinomycetes</taxon>
        <taxon>Kitasatosporales</taxon>
        <taxon>Streptomycetaceae</taxon>
        <taxon>Streptomyces</taxon>
    </lineage>
</organism>
<feature type="domain" description="HTH cro/C1-type" evidence="1">
    <location>
        <begin position="18"/>
        <end position="72"/>
    </location>
</feature>
<evidence type="ECO:0000259" key="1">
    <source>
        <dbReference type="PROSITE" id="PS50943"/>
    </source>
</evidence>
<name>A0ABP3L1T8_9ACTN</name>
<proteinExistence type="predicted"/>
<accession>A0ABP3L1T8</accession>
<dbReference type="PROSITE" id="PS50943">
    <property type="entry name" value="HTH_CROC1"/>
    <property type="match status" value="1"/>
</dbReference>
<dbReference type="InterPro" id="IPR001387">
    <property type="entry name" value="Cro/C1-type_HTH"/>
</dbReference>